<sequence length="61" mass="6830">MRADLRISPHPPWKTVEDAELAIPSWAHRHNTARLVHYQSGIANMKKIPAGICRGPMLMSA</sequence>
<comment type="caution">
    <text evidence="1">The sequence shown here is derived from an EMBL/GenBank/DDBJ whole genome shotgun (WGS) entry which is preliminary data.</text>
</comment>
<proteinExistence type="predicted"/>
<evidence type="ECO:0000313" key="2">
    <source>
        <dbReference type="Proteomes" id="UP000287177"/>
    </source>
</evidence>
<evidence type="ECO:0000313" key="1">
    <source>
        <dbReference type="EMBL" id="RWA19485.1"/>
    </source>
</evidence>
<dbReference type="EMBL" id="ATDN01000018">
    <property type="protein sequence ID" value="RWA19485.1"/>
    <property type="molecule type" value="Genomic_DNA"/>
</dbReference>
<protein>
    <submittedName>
        <fullName evidence="1">Uncharacterized protein</fullName>
    </submittedName>
</protein>
<accession>A0A439DT17</accession>
<dbReference type="Proteomes" id="UP000287177">
    <property type="component" value="Unassembled WGS sequence"/>
</dbReference>
<keyword evidence="2" id="KW-1185">Reference proteome</keyword>
<organism evidence="1 2">
    <name type="scientific">Mycolicibacterium elephantis DSM 44368</name>
    <dbReference type="NCBI Taxonomy" id="1335622"/>
    <lineage>
        <taxon>Bacteria</taxon>
        <taxon>Bacillati</taxon>
        <taxon>Actinomycetota</taxon>
        <taxon>Actinomycetes</taxon>
        <taxon>Mycobacteriales</taxon>
        <taxon>Mycobacteriaceae</taxon>
        <taxon>Mycolicibacterium</taxon>
    </lineage>
</organism>
<dbReference type="AlphaFoldDB" id="A0A439DT17"/>
<name>A0A439DT17_9MYCO</name>
<reference evidence="1 2" key="1">
    <citation type="submission" date="2013-06" db="EMBL/GenBank/DDBJ databases">
        <title>The draft sequence of the Mycobacterium elephantis genome.</title>
        <authorList>
            <person name="Pettersson F.B."/>
            <person name="Das S."/>
            <person name="Dasgupta S."/>
            <person name="Bhattacharya A."/>
            <person name="Kirsebom L.A."/>
        </authorList>
    </citation>
    <scope>NUCLEOTIDE SEQUENCE [LARGE SCALE GENOMIC DNA]</scope>
    <source>
        <strain evidence="1 2">DSM 44368</strain>
    </source>
</reference>
<gene>
    <name evidence="1" type="ORF">MELE44368_20705</name>
</gene>